<dbReference type="PANTHER" id="PTHR31134:SF1">
    <property type="entry name" value="TRANSMEMBRANE PROTEIN 128"/>
    <property type="match status" value="1"/>
</dbReference>
<gene>
    <name evidence="3" type="ORF">AMAG_03811</name>
</gene>
<dbReference type="OrthoDB" id="58903at2759"/>
<evidence type="ECO:0008006" key="5">
    <source>
        <dbReference type="Google" id="ProtNLM"/>
    </source>
</evidence>
<dbReference type="eggNOG" id="ENOG502R9KY">
    <property type="taxonomic scope" value="Eukaryota"/>
</dbReference>
<dbReference type="EMBL" id="GG745334">
    <property type="protein sequence ID" value="KNE59551.1"/>
    <property type="molecule type" value="Genomic_DNA"/>
</dbReference>
<feature type="transmembrane region" description="Helical" evidence="2">
    <location>
        <begin position="146"/>
        <end position="164"/>
    </location>
</feature>
<organism evidence="3 4">
    <name type="scientific">Allomyces macrogynus (strain ATCC 38327)</name>
    <name type="common">Allomyces javanicus var. macrogynus</name>
    <dbReference type="NCBI Taxonomy" id="578462"/>
    <lineage>
        <taxon>Eukaryota</taxon>
        <taxon>Fungi</taxon>
        <taxon>Fungi incertae sedis</taxon>
        <taxon>Blastocladiomycota</taxon>
        <taxon>Blastocladiomycetes</taxon>
        <taxon>Blastocladiales</taxon>
        <taxon>Blastocladiaceae</taxon>
        <taxon>Allomyces</taxon>
    </lineage>
</organism>
<evidence type="ECO:0000313" key="4">
    <source>
        <dbReference type="Proteomes" id="UP000054350"/>
    </source>
</evidence>
<feature type="compositionally biased region" description="Polar residues" evidence="1">
    <location>
        <begin position="1"/>
        <end position="21"/>
    </location>
</feature>
<keyword evidence="2" id="KW-1133">Transmembrane helix</keyword>
<keyword evidence="2" id="KW-0472">Membrane</keyword>
<dbReference type="VEuPathDB" id="FungiDB:AMAG_03811"/>
<dbReference type="OMA" id="VHKTAVD"/>
<keyword evidence="4" id="KW-1185">Reference proteome</keyword>
<feature type="transmembrane region" description="Helical" evidence="2">
    <location>
        <begin position="43"/>
        <end position="68"/>
    </location>
</feature>
<dbReference type="InterPro" id="IPR033579">
    <property type="entry name" value="TMEM128"/>
</dbReference>
<feature type="transmembrane region" description="Helical" evidence="2">
    <location>
        <begin position="120"/>
        <end position="140"/>
    </location>
</feature>
<evidence type="ECO:0000256" key="2">
    <source>
        <dbReference type="SAM" id="Phobius"/>
    </source>
</evidence>
<evidence type="ECO:0000256" key="1">
    <source>
        <dbReference type="SAM" id="MobiDB-lite"/>
    </source>
</evidence>
<reference evidence="4" key="2">
    <citation type="submission" date="2009-11" db="EMBL/GenBank/DDBJ databases">
        <title>The Genome Sequence of Allomyces macrogynus strain ATCC 38327.</title>
        <authorList>
            <consortium name="The Broad Institute Genome Sequencing Platform"/>
            <person name="Russ C."/>
            <person name="Cuomo C."/>
            <person name="Shea T."/>
            <person name="Young S.K."/>
            <person name="Zeng Q."/>
            <person name="Koehrsen M."/>
            <person name="Haas B."/>
            <person name="Borodovsky M."/>
            <person name="Guigo R."/>
            <person name="Alvarado L."/>
            <person name="Berlin A."/>
            <person name="Borenstein D."/>
            <person name="Chen Z."/>
            <person name="Engels R."/>
            <person name="Freedman E."/>
            <person name="Gellesch M."/>
            <person name="Goldberg J."/>
            <person name="Griggs A."/>
            <person name="Gujja S."/>
            <person name="Heiman D."/>
            <person name="Hepburn T."/>
            <person name="Howarth C."/>
            <person name="Jen D."/>
            <person name="Larson L."/>
            <person name="Lewis B."/>
            <person name="Mehta T."/>
            <person name="Park D."/>
            <person name="Pearson M."/>
            <person name="Roberts A."/>
            <person name="Saif S."/>
            <person name="Shenoy N."/>
            <person name="Sisk P."/>
            <person name="Stolte C."/>
            <person name="Sykes S."/>
            <person name="Walk T."/>
            <person name="White J."/>
            <person name="Yandava C."/>
            <person name="Burger G."/>
            <person name="Gray M.W."/>
            <person name="Holland P.W.H."/>
            <person name="King N."/>
            <person name="Lang F.B.F."/>
            <person name="Roger A.J."/>
            <person name="Ruiz-Trillo I."/>
            <person name="Lander E."/>
            <person name="Nusbaum C."/>
        </authorList>
    </citation>
    <scope>NUCLEOTIDE SEQUENCE [LARGE SCALE GENOMIC DNA]</scope>
    <source>
        <strain evidence="4">ATCC 38327</strain>
    </source>
</reference>
<reference evidence="3 4" key="1">
    <citation type="submission" date="2009-11" db="EMBL/GenBank/DDBJ databases">
        <title>Annotation of Allomyces macrogynus ATCC 38327.</title>
        <authorList>
            <consortium name="The Broad Institute Genome Sequencing Platform"/>
            <person name="Russ C."/>
            <person name="Cuomo C."/>
            <person name="Burger G."/>
            <person name="Gray M.W."/>
            <person name="Holland P.W.H."/>
            <person name="King N."/>
            <person name="Lang F.B.F."/>
            <person name="Roger A.J."/>
            <person name="Ruiz-Trillo I."/>
            <person name="Young S.K."/>
            <person name="Zeng Q."/>
            <person name="Gargeya S."/>
            <person name="Fitzgerald M."/>
            <person name="Haas B."/>
            <person name="Abouelleil A."/>
            <person name="Alvarado L."/>
            <person name="Arachchi H.M."/>
            <person name="Berlin A."/>
            <person name="Chapman S.B."/>
            <person name="Gearin G."/>
            <person name="Goldberg J."/>
            <person name="Griggs A."/>
            <person name="Gujja S."/>
            <person name="Hansen M."/>
            <person name="Heiman D."/>
            <person name="Howarth C."/>
            <person name="Larimer J."/>
            <person name="Lui A."/>
            <person name="MacDonald P.J.P."/>
            <person name="McCowen C."/>
            <person name="Montmayeur A."/>
            <person name="Murphy C."/>
            <person name="Neiman D."/>
            <person name="Pearson M."/>
            <person name="Priest M."/>
            <person name="Roberts A."/>
            <person name="Saif S."/>
            <person name="Shea T."/>
            <person name="Sisk P."/>
            <person name="Stolte C."/>
            <person name="Sykes S."/>
            <person name="Wortman J."/>
            <person name="Nusbaum C."/>
            <person name="Birren B."/>
        </authorList>
    </citation>
    <scope>NUCLEOTIDE SEQUENCE [LARGE SCALE GENOMIC DNA]</scope>
    <source>
        <strain evidence="3 4">ATCC 38327</strain>
    </source>
</reference>
<feature type="transmembrane region" description="Helical" evidence="2">
    <location>
        <begin position="80"/>
        <end position="100"/>
    </location>
</feature>
<proteinExistence type="predicted"/>
<evidence type="ECO:0000313" key="3">
    <source>
        <dbReference type="EMBL" id="KNE59551.1"/>
    </source>
</evidence>
<protein>
    <recommendedName>
        <fullName evidence="5">Transmembrane protein</fullName>
    </recommendedName>
</protein>
<name>A0A0L0SAN6_ALLM3</name>
<feature type="region of interest" description="Disordered" evidence="1">
    <location>
        <begin position="1"/>
        <end position="31"/>
    </location>
</feature>
<dbReference type="PANTHER" id="PTHR31134">
    <property type="entry name" value="TRANSMEMBRANE PROTEIN 128"/>
    <property type="match status" value="1"/>
</dbReference>
<sequence length="165" mass="17844">MSSSTTRNRAAGTGQYTQLATNPAGATPTYTAKKPRKPLIDRLADRAVALLWVVAAAAIIIYTDLIAIYDHPELNHTASILALVSFGLATATFLYLSIYVPRVHKTAVDYAQWQRTAPNAIPFATACGLSGFFCSAVAMWPIFGLLALPMLFVLFMGFIVVVSIF</sequence>
<dbReference type="Proteomes" id="UP000054350">
    <property type="component" value="Unassembled WGS sequence"/>
</dbReference>
<keyword evidence="2" id="KW-0812">Transmembrane</keyword>
<dbReference type="AlphaFoldDB" id="A0A0L0SAN6"/>
<accession>A0A0L0SAN6</accession>
<dbReference type="Pfam" id="PF20479">
    <property type="entry name" value="TMEM128"/>
    <property type="match status" value="1"/>
</dbReference>